<dbReference type="Proteomes" id="UP001140949">
    <property type="component" value="Unassembled WGS sequence"/>
</dbReference>
<evidence type="ECO:0000256" key="5">
    <source>
        <dbReference type="ARBA" id="ARBA00022679"/>
    </source>
</evidence>
<reference evidence="15" key="2">
    <citation type="submission" date="2023-04" db="EMBL/GenBank/DDBJ databases">
        <authorList>
            <person name="Bruccoleri R.E."/>
            <person name="Oakeley E.J."/>
            <person name="Faust A.-M."/>
            <person name="Dessus-Babus S."/>
            <person name="Altorfer M."/>
            <person name="Burckhardt D."/>
            <person name="Oertli M."/>
            <person name="Naumann U."/>
            <person name="Petersen F."/>
            <person name="Wong J."/>
        </authorList>
    </citation>
    <scope>NUCLEOTIDE SEQUENCE</scope>
    <source>
        <strain evidence="15">GSM-AAB239-AS_SAM_17_03QT</strain>
        <tissue evidence="15">Leaf</tissue>
    </source>
</reference>
<evidence type="ECO:0000256" key="7">
    <source>
        <dbReference type="ARBA" id="ARBA00022968"/>
    </source>
</evidence>
<comment type="caution">
    <text evidence="15">The sequence shown here is derived from an EMBL/GenBank/DDBJ whole genome shotgun (WGS) entry which is preliminary data.</text>
</comment>
<evidence type="ECO:0000256" key="2">
    <source>
        <dbReference type="ARBA" id="ARBA00004922"/>
    </source>
</evidence>
<dbReference type="AlphaFoldDB" id="A0AAX6DRS7"/>
<keyword evidence="7" id="KW-0735">Signal-anchor</keyword>
<reference evidence="15" key="1">
    <citation type="journal article" date="2023" name="GigaByte">
        <title>Genome assembly of the bearded iris, Iris pallida Lam.</title>
        <authorList>
            <person name="Bruccoleri R.E."/>
            <person name="Oakeley E.J."/>
            <person name="Faust A.M.E."/>
            <person name="Altorfer M."/>
            <person name="Dessus-Babus S."/>
            <person name="Burckhardt D."/>
            <person name="Oertli M."/>
            <person name="Naumann U."/>
            <person name="Petersen F."/>
            <person name="Wong J."/>
        </authorList>
    </citation>
    <scope>NUCLEOTIDE SEQUENCE</scope>
    <source>
        <strain evidence="15">GSM-AAB239-AS_SAM_17_03QT</strain>
    </source>
</reference>
<dbReference type="InterPro" id="IPR055270">
    <property type="entry name" value="Glyco_tran_10_C"/>
</dbReference>
<dbReference type="Gene3D" id="3.40.50.11660">
    <property type="entry name" value="Glycosyl transferase family 10, C-terminal domain"/>
    <property type="match status" value="1"/>
</dbReference>
<evidence type="ECO:0000256" key="3">
    <source>
        <dbReference type="ARBA" id="ARBA00008919"/>
    </source>
</evidence>
<keyword evidence="9 13" id="KW-0333">Golgi apparatus</keyword>
<keyword evidence="12" id="KW-0961">Cell wall biogenesis/degradation</keyword>
<dbReference type="FunFam" id="3.40.50.11660:FF:000005">
    <property type="entry name" value="Glycoprotein 3-alpha-L-fucosyltransferase A"/>
    <property type="match status" value="1"/>
</dbReference>
<evidence type="ECO:0000256" key="13">
    <source>
        <dbReference type="RuleBase" id="RU003832"/>
    </source>
</evidence>
<evidence type="ECO:0000256" key="4">
    <source>
        <dbReference type="ARBA" id="ARBA00022676"/>
    </source>
</evidence>
<comment type="subcellular location">
    <subcellularLocation>
        <location evidence="1 13">Golgi apparatus</location>
        <location evidence="1 13">Golgi stack membrane</location>
        <topology evidence="1 13">Single-pass type II membrane protein</topology>
    </subcellularLocation>
</comment>
<evidence type="ECO:0000256" key="6">
    <source>
        <dbReference type="ARBA" id="ARBA00022692"/>
    </source>
</evidence>
<evidence type="ECO:0000256" key="12">
    <source>
        <dbReference type="ARBA" id="ARBA00023316"/>
    </source>
</evidence>
<sequence length="503" mass="57095">MSNQAMVVPLSSNSRRKRWSSLMAPLIVAVVVLGEIAFLGRLDFAVVENWTTSFYFPTSASDPSFSSEHIVDIDNDIDVAEESWRCEEWLEREDNATYSRDFRSDPVLVSGTDQDWTSCSVGCRFGFIDNKIPDATFGLPQNAATASVLRSMESSHYYAENNIDLARRYYGAWGDRRGFKIIMTTSLSSDVPVGYFSWAEYDIMAAVRPKTADAVAAAFISNCGARNFRLQALEMLEKLDIKIDSYGSCHRNHDGRVDKVETLKNYKFSLAFENSNEEDYVTEKFFQSLVAGAIPVVVGAPNIQDFAPSNNSILHIKELGDVLSVAKTMKYLATNSDAFNKSISWKYEGPSDSFKALVDMAAVHSSCRLCIHLATKIQENDEKTERFQKRPCKCPSSRGNIYHLYVRERGRFEMESIYLGYWNLTLEALESSVLKKFKSLGHIPIWKKERPESIRGDELKIYRIYPVGITQRQALYSFKFSSDDDLKKHIENNPCLKLEVIFV</sequence>
<comment type="pathway">
    <text evidence="2">Protein modification; protein glycosylation.</text>
</comment>
<evidence type="ECO:0000256" key="1">
    <source>
        <dbReference type="ARBA" id="ARBA00004447"/>
    </source>
</evidence>
<dbReference type="GO" id="GO:0008417">
    <property type="term" value="F:fucosyltransferase activity"/>
    <property type="evidence" value="ECO:0007669"/>
    <property type="project" value="InterPro"/>
</dbReference>
<proteinExistence type="inferred from homology"/>
<dbReference type="InterPro" id="IPR001503">
    <property type="entry name" value="Glyco_trans_10"/>
</dbReference>
<evidence type="ECO:0000256" key="10">
    <source>
        <dbReference type="ARBA" id="ARBA00023136"/>
    </source>
</evidence>
<dbReference type="EMBL" id="JANAVB010042220">
    <property type="protein sequence ID" value="KAJ6794510.1"/>
    <property type="molecule type" value="Genomic_DNA"/>
</dbReference>
<comment type="similarity">
    <text evidence="3 13">Belongs to the glycosyltransferase 10 family.</text>
</comment>
<dbReference type="PANTHER" id="PTHR11929">
    <property type="entry name" value="ALPHA- 1,3 -FUCOSYLTRANSFERASE"/>
    <property type="match status" value="1"/>
</dbReference>
<evidence type="ECO:0000259" key="14">
    <source>
        <dbReference type="Pfam" id="PF00852"/>
    </source>
</evidence>
<evidence type="ECO:0000256" key="9">
    <source>
        <dbReference type="ARBA" id="ARBA00023034"/>
    </source>
</evidence>
<gene>
    <name evidence="15" type="ORF">M6B38_229570</name>
</gene>
<keyword evidence="11" id="KW-0325">Glycoprotein</keyword>
<evidence type="ECO:0000313" key="15">
    <source>
        <dbReference type="EMBL" id="KAJ6794510.1"/>
    </source>
</evidence>
<keyword evidence="4 13" id="KW-0328">Glycosyltransferase</keyword>
<keyword evidence="16" id="KW-1185">Reference proteome</keyword>
<accession>A0AAX6DRS7</accession>
<dbReference type="GO" id="GO:0071555">
    <property type="term" value="P:cell wall organization"/>
    <property type="evidence" value="ECO:0007669"/>
    <property type="project" value="UniProtKB-KW"/>
</dbReference>
<evidence type="ECO:0000313" key="16">
    <source>
        <dbReference type="Proteomes" id="UP001140949"/>
    </source>
</evidence>
<keyword evidence="8 13" id="KW-1133">Transmembrane helix</keyword>
<dbReference type="Pfam" id="PF00852">
    <property type="entry name" value="Glyco_transf_10"/>
    <property type="match status" value="1"/>
</dbReference>
<feature type="domain" description="Fucosyltransferase C-terminal" evidence="14">
    <location>
        <begin position="214"/>
        <end position="379"/>
    </location>
</feature>
<dbReference type="InterPro" id="IPR038577">
    <property type="entry name" value="GT10-like_C_sf"/>
</dbReference>
<keyword evidence="5 13" id="KW-0808">Transferase</keyword>
<name>A0AAX6DRS7_IRIPA</name>
<feature type="transmembrane region" description="Helical" evidence="13">
    <location>
        <begin position="21"/>
        <end position="40"/>
    </location>
</feature>
<protein>
    <recommendedName>
        <fullName evidence="13">Fucosyltransferase</fullName>
        <ecNumber evidence="13">2.4.1.-</ecNumber>
    </recommendedName>
</protein>
<keyword evidence="6 13" id="KW-0812">Transmembrane</keyword>
<dbReference type="GO" id="GO:0032580">
    <property type="term" value="C:Golgi cisterna membrane"/>
    <property type="evidence" value="ECO:0007669"/>
    <property type="project" value="UniProtKB-SubCell"/>
</dbReference>
<keyword evidence="10 13" id="KW-0472">Membrane</keyword>
<dbReference type="SUPFAM" id="SSF53756">
    <property type="entry name" value="UDP-Glycosyltransferase/glycogen phosphorylase"/>
    <property type="match status" value="1"/>
</dbReference>
<dbReference type="EC" id="2.4.1.-" evidence="13"/>
<evidence type="ECO:0000256" key="11">
    <source>
        <dbReference type="ARBA" id="ARBA00023180"/>
    </source>
</evidence>
<evidence type="ECO:0000256" key="8">
    <source>
        <dbReference type="ARBA" id="ARBA00022989"/>
    </source>
</evidence>
<dbReference type="PANTHER" id="PTHR11929:SF220">
    <property type="entry name" value="FUCOSYLTRANSFERASE"/>
    <property type="match status" value="1"/>
</dbReference>
<organism evidence="15 16">
    <name type="scientific">Iris pallida</name>
    <name type="common">Sweet iris</name>
    <dbReference type="NCBI Taxonomy" id="29817"/>
    <lineage>
        <taxon>Eukaryota</taxon>
        <taxon>Viridiplantae</taxon>
        <taxon>Streptophyta</taxon>
        <taxon>Embryophyta</taxon>
        <taxon>Tracheophyta</taxon>
        <taxon>Spermatophyta</taxon>
        <taxon>Magnoliopsida</taxon>
        <taxon>Liliopsida</taxon>
        <taxon>Asparagales</taxon>
        <taxon>Iridaceae</taxon>
        <taxon>Iridoideae</taxon>
        <taxon>Irideae</taxon>
        <taxon>Iris</taxon>
    </lineage>
</organism>